<dbReference type="PANTHER" id="PTHR34305">
    <property type="entry name" value="EXPRESSED PROTEIN"/>
    <property type="match status" value="1"/>
</dbReference>
<sequence>MADASQQRLAASGGIKRCKAASPLYLLTDDLFKTISEMAYRPIETDATMAYGYHTGHALHTGLLWTDAQLALHANITGKCAICTHAWKVKDTRPVLDSDGKACLDAKGKPMKEPVGTFSLVQKASLRYPGFMICPASSRALAPILCWDCVAKHSTAKLHVVNRGELRLGDTPVLRQDGGMGPWRQLWALDVKQLGTLKKADSESRAASTGAACTKRRLPPAKGPVGKRPREAKLLPPVRRQGINHPSRLQAERFIQYVVDGTAFVWPEGLRDGRAVVLHCSNWDAKGRGTLRPIGMPDGKKALPATVYWDPNGRPACSCPLGRLDTQAVCVHKLFLVSFSPRAVGTRLPTPHELNRQGRHMEVLEIPRSTQPLESQNRVPERAQPLERVFAIRRNVHTGPARNFVIQTGPDRFFCSGKRESSCTRNCKHVQLVREALKEARVFHPVRPTTLTQDEAEAAAERVRGVSEWLPQLSAVPREAPPREFDEQTVRHVRGLAVAEDKGGVRECRPGCECRDRLEFREGSEEALEDAERAVKRCTERPPVTDVERGERGYVSRRGKGFDAHPKVDLFSTAEQPAEAFEEGSVPVCVECVGVCEHGDGGPSQSASVLSLFAKGVQRTVPRVLRADEQVHDPMITALRNPLRLSQMGYSDFKELGARKRLLAPCPKAPPPCLKTWRLTPEKGVTIYDAQWTLKTQVYHYTCDCEKRHTVHFDGEHLKLYTHSRGIILTQRCCETLLAGHLAGSNFSRQSDVFKSVSSKFGPSQRLDEGRLREAAMGYFALKQKYEEPRCCSLCGPHPKYLICDGLFGLANKDGSERKAGIASTTQNRRASFTHPDKLNGVPFQKTRTAGVHYSGVSPGGLCTLRRVVPEDPLRTLLARLSQHRPSAQHDPDEGANNPERRGEPLSAHEYYHVLLPGLTQKGHYAMRWLVEGIEAEAEMSQRPLRERCTVGTCRLYLPSGDVGILCQFPQRWKEILYDLNSHDEDSKILQTEHSLRVARRILLGELVTEQDRLDWGEESPILRRLLDSYEGRLPSFFMGVLKALYRASIYGRGGVAYRTWTGESWKIFHDASWWWDPRPHWWNPNPQWDAYPDPPPPDPERRAAAHRAMDALERFSDTAELLGEAERELLKENLGETGPALGAFTSDGEDLCWYPFWEKKRPLPFYTEFEEPDGKSNTAEARCAGHESGKPSKLPHTRGLYVWCCPHRVLYGIHIMLRGESPRDPFTVLYTRFNRKDLPRVLINDCSCSDQNYCFRREPTFFSNVRFVIDKFHYGKAEGEHHLCGPTNSSHYYGLLTHVNTSACESVNGFLNRFTTIGWFSTLENMMTFLPLLITAYNADLSRVDDHTIRTACRRSIWTPDIRDLLFLQL</sequence>
<proteinExistence type="predicted"/>
<dbReference type="EMBL" id="DF236988">
    <property type="protein sequence ID" value="GAQ79815.1"/>
    <property type="molecule type" value="Genomic_DNA"/>
</dbReference>
<protein>
    <submittedName>
        <fullName evidence="2">Uncharacterized protein</fullName>
    </submittedName>
</protein>
<feature type="region of interest" description="Disordered" evidence="1">
    <location>
        <begin position="881"/>
        <end position="904"/>
    </location>
</feature>
<evidence type="ECO:0000313" key="3">
    <source>
        <dbReference type="Proteomes" id="UP000054558"/>
    </source>
</evidence>
<feature type="region of interest" description="Disordered" evidence="1">
    <location>
        <begin position="823"/>
        <end position="842"/>
    </location>
</feature>
<evidence type="ECO:0000256" key="1">
    <source>
        <dbReference type="SAM" id="MobiDB-lite"/>
    </source>
</evidence>
<accession>A0A1Y1HMG7</accession>
<dbReference type="Proteomes" id="UP000054558">
    <property type="component" value="Unassembled WGS sequence"/>
</dbReference>
<reference evidence="2 3" key="1">
    <citation type="journal article" date="2014" name="Nat. Commun.">
        <title>Klebsormidium flaccidum genome reveals primary factors for plant terrestrial adaptation.</title>
        <authorList>
            <person name="Hori K."/>
            <person name="Maruyama F."/>
            <person name="Fujisawa T."/>
            <person name="Togashi T."/>
            <person name="Yamamoto N."/>
            <person name="Seo M."/>
            <person name="Sato S."/>
            <person name="Yamada T."/>
            <person name="Mori H."/>
            <person name="Tajima N."/>
            <person name="Moriyama T."/>
            <person name="Ikeuchi M."/>
            <person name="Watanabe M."/>
            <person name="Wada H."/>
            <person name="Kobayashi K."/>
            <person name="Saito M."/>
            <person name="Masuda T."/>
            <person name="Sasaki-Sekimoto Y."/>
            <person name="Mashiguchi K."/>
            <person name="Awai K."/>
            <person name="Shimojima M."/>
            <person name="Masuda S."/>
            <person name="Iwai M."/>
            <person name="Nobusawa T."/>
            <person name="Narise T."/>
            <person name="Kondo S."/>
            <person name="Saito H."/>
            <person name="Sato R."/>
            <person name="Murakawa M."/>
            <person name="Ihara Y."/>
            <person name="Oshima-Yamada Y."/>
            <person name="Ohtaka K."/>
            <person name="Satoh M."/>
            <person name="Sonobe K."/>
            <person name="Ishii M."/>
            <person name="Ohtani R."/>
            <person name="Kanamori-Sato M."/>
            <person name="Honoki R."/>
            <person name="Miyazaki D."/>
            <person name="Mochizuki H."/>
            <person name="Umetsu J."/>
            <person name="Higashi K."/>
            <person name="Shibata D."/>
            <person name="Kamiya Y."/>
            <person name="Sato N."/>
            <person name="Nakamura Y."/>
            <person name="Tabata S."/>
            <person name="Ida S."/>
            <person name="Kurokawa K."/>
            <person name="Ohta H."/>
        </authorList>
    </citation>
    <scope>NUCLEOTIDE SEQUENCE [LARGE SCALE GENOMIC DNA]</scope>
    <source>
        <strain evidence="2 3">NIES-2285</strain>
    </source>
</reference>
<dbReference type="PANTHER" id="PTHR34305:SF1">
    <property type="entry name" value="SWIM-TYPE DOMAIN-CONTAINING PROTEIN"/>
    <property type="match status" value="1"/>
</dbReference>
<keyword evidence="3" id="KW-1185">Reference proteome</keyword>
<feature type="compositionally biased region" description="Basic and acidic residues" evidence="1">
    <location>
        <begin position="888"/>
        <end position="904"/>
    </location>
</feature>
<evidence type="ECO:0000313" key="2">
    <source>
        <dbReference type="EMBL" id="GAQ79815.1"/>
    </source>
</evidence>
<gene>
    <name evidence="2" type="ORF">KFL_000390030</name>
</gene>
<organism evidence="2 3">
    <name type="scientific">Klebsormidium nitens</name>
    <name type="common">Green alga</name>
    <name type="synonym">Ulothrix nitens</name>
    <dbReference type="NCBI Taxonomy" id="105231"/>
    <lineage>
        <taxon>Eukaryota</taxon>
        <taxon>Viridiplantae</taxon>
        <taxon>Streptophyta</taxon>
        <taxon>Klebsormidiophyceae</taxon>
        <taxon>Klebsormidiales</taxon>
        <taxon>Klebsormidiaceae</taxon>
        <taxon>Klebsormidium</taxon>
    </lineage>
</organism>
<feature type="region of interest" description="Disordered" evidence="1">
    <location>
        <begin position="200"/>
        <end position="229"/>
    </location>
</feature>
<name>A0A1Y1HMG7_KLENI</name>